<dbReference type="SMART" id="SM00360">
    <property type="entry name" value="RRM"/>
    <property type="match status" value="2"/>
</dbReference>
<feature type="compositionally biased region" description="Polar residues" evidence="6">
    <location>
        <begin position="368"/>
        <end position="377"/>
    </location>
</feature>
<dbReference type="EMBL" id="JAATIP010000229">
    <property type="protein sequence ID" value="KAF4357967.1"/>
    <property type="molecule type" value="Genomic_DNA"/>
</dbReference>
<comment type="similarity">
    <text evidence="2">Belongs to the RRM RBM34 family.</text>
</comment>
<dbReference type="SUPFAM" id="SSF54928">
    <property type="entry name" value="RNA-binding domain, RBD"/>
    <property type="match status" value="2"/>
</dbReference>
<evidence type="ECO:0000256" key="3">
    <source>
        <dbReference type="ARBA" id="ARBA00022884"/>
    </source>
</evidence>
<dbReference type="PROSITE" id="PS50102">
    <property type="entry name" value="RRM"/>
    <property type="match status" value="2"/>
</dbReference>
<dbReference type="InterPro" id="IPR012677">
    <property type="entry name" value="Nucleotide-bd_a/b_plait_sf"/>
</dbReference>
<feature type="region of interest" description="Disordered" evidence="6">
    <location>
        <begin position="42"/>
        <end position="115"/>
    </location>
</feature>
<keyword evidence="3 5" id="KW-0694">RNA-binding</keyword>
<accession>A0A7J6EHQ4</accession>
<evidence type="ECO:0000313" key="8">
    <source>
        <dbReference type="EMBL" id="KAF4357967.1"/>
    </source>
</evidence>
<evidence type="ECO:0000256" key="2">
    <source>
        <dbReference type="ARBA" id="ARBA00007077"/>
    </source>
</evidence>
<dbReference type="Proteomes" id="UP000583929">
    <property type="component" value="Unassembled WGS sequence"/>
</dbReference>
<feature type="compositionally biased region" description="Basic and acidic residues" evidence="6">
    <location>
        <begin position="1"/>
        <end position="10"/>
    </location>
</feature>
<dbReference type="InterPro" id="IPR034221">
    <property type="entry name" value="RBM34_RRM2"/>
</dbReference>
<dbReference type="InterPro" id="IPR035979">
    <property type="entry name" value="RBD_domain_sf"/>
</dbReference>
<feature type="domain" description="RRM" evidence="7">
    <location>
        <begin position="173"/>
        <end position="267"/>
    </location>
</feature>
<keyword evidence="11" id="KW-1185">Reference proteome</keyword>
<evidence type="ECO:0000256" key="5">
    <source>
        <dbReference type="PROSITE-ProRule" id="PRU00176"/>
    </source>
</evidence>
<dbReference type="EMBL" id="JAATIQ010000002">
    <property type="protein sequence ID" value="KAF4404386.1"/>
    <property type="molecule type" value="Genomic_DNA"/>
</dbReference>
<evidence type="ECO:0000256" key="1">
    <source>
        <dbReference type="ARBA" id="ARBA00004604"/>
    </source>
</evidence>
<evidence type="ECO:0000256" key="6">
    <source>
        <dbReference type="SAM" id="MobiDB-lite"/>
    </source>
</evidence>
<comment type="subcellular location">
    <subcellularLocation>
        <location evidence="1">Nucleus</location>
        <location evidence="1">Nucleolus</location>
    </subcellularLocation>
</comment>
<dbReference type="PANTHER" id="PTHR23236">
    <property type="entry name" value="EUKARYOTIC TRANSLATION INITIATION FACTOR 4B/4H"/>
    <property type="match status" value="1"/>
</dbReference>
<sequence length="495" mass="55109">MGKNKPKDPETASNTDAVSPPSDIFKSLFGDAVAKDGSFSIFSDANPFLRKPQDQTQGEASVNPIDGAFQSMDIDELKKRKRSKEKKERLQSSELGGDDDGVVTEKKKKKKKRKRDELEKEYEVRKFGAGVDNEVDEAKRPGGKVGEKRKNVDNPADMLVSKEGFDDESKLLRTVFVGNLPLSVKKKALIKEFTKFGEVDSVRIRSVPITDTKKPRKGAVITKQFHEAADSVHAYVVFKTEESAQASLSHNMALVAGHHIRVDRACPPRKKMKGEEISHFDHKRTVFVGNLPFDVKDEEVYQVFCGISDMGSSVEGVRIIRDPNNNLGKGFAYVLFKTKEAAAAVVRKRNLKLRERELRLFHAKPDTATPSKRSNPTPADKSSSPSKKFRSFETAVDSKKVFSTVSTSYQGLRASKTGVEKKVAKARRPEKPILTTKKAVVERTRKDKRPAVAARKAKAKATYSGGASKQGGMKRKMDSRTPDSFHKNKKAKKVR</sequence>
<evidence type="ECO:0000313" key="11">
    <source>
        <dbReference type="Proteomes" id="UP000583929"/>
    </source>
</evidence>
<gene>
    <name evidence="8" type="ORF">F8388_008475</name>
    <name evidence="9" type="ORF">G4B88_014842</name>
</gene>
<name>A0A7J6EHQ4_CANSA</name>
<dbReference type="CDD" id="cd12395">
    <property type="entry name" value="RRM2_RBM34"/>
    <property type="match status" value="1"/>
</dbReference>
<dbReference type="CDD" id="cd12394">
    <property type="entry name" value="RRM1_RBM34"/>
    <property type="match status" value="1"/>
</dbReference>
<evidence type="ECO:0000259" key="7">
    <source>
        <dbReference type="PROSITE" id="PS50102"/>
    </source>
</evidence>
<dbReference type="GO" id="GO:0003723">
    <property type="term" value="F:RNA binding"/>
    <property type="evidence" value="ECO:0007669"/>
    <property type="project" value="UniProtKB-UniRule"/>
</dbReference>
<dbReference type="Proteomes" id="UP000525078">
    <property type="component" value="Unassembled WGS sequence"/>
</dbReference>
<dbReference type="InterPro" id="IPR000504">
    <property type="entry name" value="RRM_dom"/>
</dbReference>
<dbReference type="PANTHER" id="PTHR23236:SF25">
    <property type="entry name" value="RNA-BINDING PROTEIN 34"/>
    <property type="match status" value="1"/>
</dbReference>
<dbReference type="GO" id="GO:0005730">
    <property type="term" value="C:nucleolus"/>
    <property type="evidence" value="ECO:0007669"/>
    <property type="project" value="UniProtKB-SubCell"/>
</dbReference>
<organism evidence="8 10">
    <name type="scientific">Cannabis sativa</name>
    <name type="common">Hemp</name>
    <name type="synonym">Marijuana</name>
    <dbReference type="NCBI Taxonomy" id="3483"/>
    <lineage>
        <taxon>Eukaryota</taxon>
        <taxon>Viridiplantae</taxon>
        <taxon>Streptophyta</taxon>
        <taxon>Embryophyta</taxon>
        <taxon>Tracheophyta</taxon>
        <taxon>Spermatophyta</taxon>
        <taxon>Magnoliopsida</taxon>
        <taxon>eudicotyledons</taxon>
        <taxon>Gunneridae</taxon>
        <taxon>Pentapetalae</taxon>
        <taxon>rosids</taxon>
        <taxon>fabids</taxon>
        <taxon>Rosales</taxon>
        <taxon>Cannabaceae</taxon>
        <taxon>Cannabis</taxon>
    </lineage>
</organism>
<feature type="compositionally biased region" description="Basic and acidic residues" evidence="6">
    <location>
        <begin position="475"/>
        <end position="486"/>
    </location>
</feature>
<comment type="caution">
    <text evidence="8">The sequence shown here is derived from an EMBL/GenBank/DDBJ whole genome shotgun (WGS) entry which is preliminary data.</text>
</comment>
<dbReference type="Pfam" id="PF00076">
    <property type="entry name" value="RRM_1"/>
    <property type="match status" value="2"/>
</dbReference>
<evidence type="ECO:0000313" key="10">
    <source>
        <dbReference type="Proteomes" id="UP000525078"/>
    </source>
</evidence>
<feature type="domain" description="RRM" evidence="7">
    <location>
        <begin position="284"/>
        <end position="365"/>
    </location>
</feature>
<feature type="region of interest" description="Disordered" evidence="6">
    <location>
        <begin position="443"/>
        <end position="495"/>
    </location>
</feature>
<dbReference type="Gene3D" id="3.30.70.330">
    <property type="match status" value="2"/>
</dbReference>
<feature type="region of interest" description="Disordered" evidence="6">
    <location>
        <begin position="1"/>
        <end position="23"/>
    </location>
</feature>
<feature type="region of interest" description="Disordered" evidence="6">
    <location>
        <begin position="361"/>
        <end position="390"/>
    </location>
</feature>
<protein>
    <recommendedName>
        <fullName evidence="7">RRM domain-containing protein</fullName>
    </recommendedName>
</protein>
<evidence type="ECO:0000313" key="9">
    <source>
        <dbReference type="EMBL" id="KAF4404386.1"/>
    </source>
</evidence>
<reference evidence="10 11" key="1">
    <citation type="journal article" date="2020" name="bioRxiv">
        <title>Sequence and annotation of 42 cannabis genomes reveals extensive copy number variation in cannabinoid synthesis and pathogen resistance genes.</title>
        <authorList>
            <person name="Mckernan K.J."/>
            <person name="Helbert Y."/>
            <person name="Kane L.T."/>
            <person name="Ebling H."/>
            <person name="Zhang L."/>
            <person name="Liu B."/>
            <person name="Eaton Z."/>
            <person name="Mclaughlin S."/>
            <person name="Kingan S."/>
            <person name="Baybayan P."/>
            <person name="Concepcion G."/>
            <person name="Jordan M."/>
            <person name="Riva A."/>
            <person name="Barbazuk W."/>
            <person name="Harkins T."/>
        </authorList>
    </citation>
    <scope>NUCLEOTIDE SEQUENCE [LARGE SCALE GENOMIC DNA]</scope>
    <source>
        <strain evidence="10 11">cv. Jamaican Lion 4</strain>
        <strain evidence="9">Father</strain>
        <strain evidence="8">Mother</strain>
        <tissue evidence="8">Leaf</tissue>
    </source>
</reference>
<keyword evidence="4" id="KW-0539">Nucleus</keyword>
<dbReference type="AlphaFoldDB" id="A0A7J6EHQ4"/>
<evidence type="ECO:0000256" key="4">
    <source>
        <dbReference type="ARBA" id="ARBA00023242"/>
    </source>
</evidence>
<proteinExistence type="inferred from homology"/>